<evidence type="ECO:0000256" key="1">
    <source>
        <dbReference type="SAM" id="Phobius"/>
    </source>
</evidence>
<dbReference type="Proteomes" id="UP001209755">
    <property type="component" value="Unassembled WGS sequence"/>
</dbReference>
<dbReference type="EMBL" id="JAOQNS010000006">
    <property type="protein sequence ID" value="MCW2308254.1"/>
    <property type="molecule type" value="Genomic_DNA"/>
</dbReference>
<dbReference type="RefSeq" id="WP_264601867.1">
    <property type="nucleotide sequence ID" value="NZ_JAOQNS010000006.1"/>
</dbReference>
<keyword evidence="3" id="KW-1185">Reference proteome</keyword>
<organism evidence="2 3">
    <name type="scientific">Rhodobium gokarnense</name>
    <dbReference type="NCBI Taxonomy" id="364296"/>
    <lineage>
        <taxon>Bacteria</taxon>
        <taxon>Pseudomonadati</taxon>
        <taxon>Pseudomonadota</taxon>
        <taxon>Alphaproteobacteria</taxon>
        <taxon>Hyphomicrobiales</taxon>
        <taxon>Rhodobiaceae</taxon>
        <taxon>Rhodobium</taxon>
    </lineage>
</organism>
<keyword evidence="1" id="KW-0812">Transmembrane</keyword>
<protein>
    <submittedName>
        <fullName evidence="2">Uncharacterized protein</fullName>
    </submittedName>
</protein>
<reference evidence="3" key="1">
    <citation type="submission" date="2023-07" db="EMBL/GenBank/DDBJ databases">
        <title>Genome sequencing of Purple Non-Sulfur Bacteria from various extreme environments.</title>
        <authorList>
            <person name="Mayer M."/>
        </authorList>
    </citation>
    <scope>NUCLEOTIDE SEQUENCE [LARGE SCALE GENOMIC DNA]</scope>
    <source>
        <strain evidence="3">DSM 17935</strain>
    </source>
</reference>
<feature type="transmembrane region" description="Helical" evidence="1">
    <location>
        <begin position="73"/>
        <end position="92"/>
    </location>
</feature>
<feature type="transmembrane region" description="Helical" evidence="1">
    <location>
        <begin position="206"/>
        <end position="230"/>
    </location>
</feature>
<accession>A0ABT3HD55</accession>
<sequence>MFRDVFQMGRRAKGLSLFIFLFGVLILSARGIDNSGNTRDILFAIGLPGVILVLLIDRNFLAIKSRAWSKKNGLLMVLMFGFTVLNMVLCITDDDSVLALMLQSLVQSHVSPWQAKALSAVEAAAVTSLLLGAAGPWIVRTAVGSETDFGAFDRLKAFVATLPKLVAAALLLAAVNLLAVFSTSIGTAVEGIATDYWTGLLVSMPVYIAFSVLMLSFMLFLAAALVEAYLRLDPEPLFLTPQGEPG</sequence>
<keyword evidence="1" id="KW-1133">Transmembrane helix</keyword>
<evidence type="ECO:0000313" key="2">
    <source>
        <dbReference type="EMBL" id="MCW2308254.1"/>
    </source>
</evidence>
<evidence type="ECO:0000313" key="3">
    <source>
        <dbReference type="Proteomes" id="UP001209755"/>
    </source>
</evidence>
<feature type="transmembrane region" description="Helical" evidence="1">
    <location>
        <begin position="165"/>
        <end position="186"/>
    </location>
</feature>
<gene>
    <name evidence="2" type="ORF">M2319_002593</name>
</gene>
<feature type="transmembrane region" description="Helical" evidence="1">
    <location>
        <begin position="117"/>
        <end position="139"/>
    </location>
</feature>
<proteinExistence type="predicted"/>
<feature type="transmembrane region" description="Helical" evidence="1">
    <location>
        <begin position="41"/>
        <end position="61"/>
    </location>
</feature>
<name>A0ABT3HD55_9HYPH</name>
<keyword evidence="1" id="KW-0472">Membrane</keyword>
<comment type="caution">
    <text evidence="2">The sequence shown here is derived from an EMBL/GenBank/DDBJ whole genome shotgun (WGS) entry which is preliminary data.</text>
</comment>